<dbReference type="GO" id="GO:0003700">
    <property type="term" value="F:DNA-binding transcription factor activity"/>
    <property type="evidence" value="ECO:0007669"/>
    <property type="project" value="TreeGrafter"/>
</dbReference>
<feature type="region of interest" description="Disordered" evidence="3">
    <location>
        <begin position="1"/>
        <end position="23"/>
    </location>
</feature>
<dbReference type="PANTHER" id="PTHR30055:SF235">
    <property type="entry name" value="TRANSCRIPTIONAL REGULATORY PROTEIN"/>
    <property type="match status" value="1"/>
</dbReference>
<dbReference type="AlphaFoldDB" id="A0A4Z0LV95"/>
<sequence length="199" mass="22510">MTRVANTAKRQRTRQRGDSSDTRQRLLTAAEQLMREQGYAAVTSRRLGQQSGVTATLVHYYFASMDDLFVSLYRQHAETTLARVRQALDTQQVPQVLWALNSDPIDGVLHVEFMALSNHRPAVREAMANYGEVYRKIQHNALKKYLKNNGIEPAMDPDLMITLMASTGLLLSLEQASGMTFGHRKTRRFIAELIDSLEA</sequence>
<evidence type="ECO:0000313" key="6">
    <source>
        <dbReference type="Proteomes" id="UP000298050"/>
    </source>
</evidence>
<dbReference type="PANTHER" id="PTHR30055">
    <property type="entry name" value="HTH-TYPE TRANSCRIPTIONAL REGULATOR RUTR"/>
    <property type="match status" value="1"/>
</dbReference>
<dbReference type="Proteomes" id="UP000298050">
    <property type="component" value="Unassembled WGS sequence"/>
</dbReference>
<evidence type="ECO:0000259" key="4">
    <source>
        <dbReference type="PROSITE" id="PS50977"/>
    </source>
</evidence>
<dbReference type="EMBL" id="SRLE01000014">
    <property type="protein sequence ID" value="TGD71323.1"/>
    <property type="molecule type" value="Genomic_DNA"/>
</dbReference>
<organism evidence="5 6">
    <name type="scientific">Mangrovimicrobium sediminis</name>
    <dbReference type="NCBI Taxonomy" id="2562682"/>
    <lineage>
        <taxon>Bacteria</taxon>
        <taxon>Pseudomonadati</taxon>
        <taxon>Pseudomonadota</taxon>
        <taxon>Gammaproteobacteria</taxon>
        <taxon>Cellvibrionales</taxon>
        <taxon>Halieaceae</taxon>
        <taxon>Mangrovimicrobium</taxon>
    </lineage>
</organism>
<dbReference type="Gene3D" id="1.10.357.10">
    <property type="entry name" value="Tetracycline Repressor, domain 2"/>
    <property type="match status" value="1"/>
</dbReference>
<keyword evidence="1 2" id="KW-0238">DNA-binding</keyword>
<evidence type="ECO:0000256" key="3">
    <source>
        <dbReference type="SAM" id="MobiDB-lite"/>
    </source>
</evidence>
<dbReference type="InterPro" id="IPR001647">
    <property type="entry name" value="HTH_TetR"/>
</dbReference>
<gene>
    <name evidence="5" type="ORF">E4634_18805</name>
</gene>
<protein>
    <submittedName>
        <fullName evidence="5">TetR/AcrR family transcriptional regulator</fullName>
    </submittedName>
</protein>
<name>A0A4Z0LV95_9GAMM</name>
<proteinExistence type="predicted"/>
<dbReference type="OrthoDB" id="8982136at2"/>
<keyword evidence="6" id="KW-1185">Reference proteome</keyword>
<reference evidence="5 6" key="1">
    <citation type="submission" date="2019-04" db="EMBL/GenBank/DDBJ databases">
        <title>Taxonomy of novel Haliea sp. from mangrove soil of West Coast of India.</title>
        <authorList>
            <person name="Verma A."/>
            <person name="Kumar P."/>
            <person name="Krishnamurthi S."/>
        </authorList>
    </citation>
    <scope>NUCLEOTIDE SEQUENCE [LARGE SCALE GENOMIC DNA]</scope>
    <source>
        <strain evidence="5 6">SAOS-164</strain>
    </source>
</reference>
<accession>A0A4Z0LV95</accession>
<dbReference type="PROSITE" id="PS50977">
    <property type="entry name" value="HTH_TETR_2"/>
    <property type="match status" value="1"/>
</dbReference>
<evidence type="ECO:0000313" key="5">
    <source>
        <dbReference type="EMBL" id="TGD71323.1"/>
    </source>
</evidence>
<dbReference type="SUPFAM" id="SSF46689">
    <property type="entry name" value="Homeodomain-like"/>
    <property type="match status" value="1"/>
</dbReference>
<dbReference type="RefSeq" id="WP_135446215.1">
    <property type="nucleotide sequence ID" value="NZ_SRLE01000014.1"/>
</dbReference>
<dbReference type="PRINTS" id="PR00455">
    <property type="entry name" value="HTHTETR"/>
</dbReference>
<feature type="domain" description="HTH tetR-type" evidence="4">
    <location>
        <begin position="20"/>
        <end position="80"/>
    </location>
</feature>
<dbReference type="InterPro" id="IPR009057">
    <property type="entry name" value="Homeodomain-like_sf"/>
</dbReference>
<evidence type="ECO:0000256" key="1">
    <source>
        <dbReference type="ARBA" id="ARBA00023125"/>
    </source>
</evidence>
<dbReference type="InterPro" id="IPR050109">
    <property type="entry name" value="HTH-type_TetR-like_transc_reg"/>
</dbReference>
<evidence type="ECO:0000256" key="2">
    <source>
        <dbReference type="PROSITE-ProRule" id="PRU00335"/>
    </source>
</evidence>
<dbReference type="Pfam" id="PF00440">
    <property type="entry name" value="TetR_N"/>
    <property type="match status" value="1"/>
</dbReference>
<feature type="DNA-binding region" description="H-T-H motif" evidence="2">
    <location>
        <begin position="43"/>
        <end position="62"/>
    </location>
</feature>
<comment type="caution">
    <text evidence="5">The sequence shown here is derived from an EMBL/GenBank/DDBJ whole genome shotgun (WGS) entry which is preliminary data.</text>
</comment>
<dbReference type="GO" id="GO:0000976">
    <property type="term" value="F:transcription cis-regulatory region binding"/>
    <property type="evidence" value="ECO:0007669"/>
    <property type="project" value="TreeGrafter"/>
</dbReference>